<organism evidence="8 9">
    <name type="scientific">Salmonella enterica subsp. diarizonae serovar 48:i:z</name>
    <dbReference type="NCBI Taxonomy" id="1192842"/>
    <lineage>
        <taxon>Bacteria</taxon>
        <taxon>Pseudomonadati</taxon>
        <taxon>Pseudomonadota</taxon>
        <taxon>Gammaproteobacteria</taxon>
        <taxon>Enterobacterales</taxon>
        <taxon>Enterobacteriaceae</taxon>
        <taxon>Salmonella</taxon>
    </lineage>
</organism>
<feature type="modified residue" description="N6-(pyridoxal phosphate)lysine" evidence="6">
    <location>
        <position position="233"/>
    </location>
</feature>
<accession>A0A7U5YJK7</accession>
<evidence type="ECO:0000256" key="1">
    <source>
        <dbReference type="ARBA" id="ARBA00001933"/>
    </source>
</evidence>
<dbReference type="NCBIfam" id="NF002748">
    <property type="entry name" value="PRK02769.1"/>
    <property type="match status" value="1"/>
</dbReference>
<keyword evidence="5 7" id="KW-0456">Lyase</keyword>
<dbReference type="InterPro" id="IPR015424">
    <property type="entry name" value="PyrdxlP-dep_Trfase"/>
</dbReference>
<gene>
    <name evidence="8" type="ORF">DOE59_22735</name>
</gene>
<dbReference type="RefSeq" id="WP_154714895.1">
    <property type="nucleotide sequence ID" value="NZ_CP029989.1"/>
</dbReference>
<dbReference type="Gene3D" id="3.40.640.10">
    <property type="entry name" value="Type I PLP-dependent aspartate aminotransferase-like (Major domain)"/>
    <property type="match status" value="1"/>
</dbReference>
<keyword evidence="3" id="KW-0210">Decarboxylase</keyword>
<keyword evidence="4 6" id="KW-0663">Pyridoxal phosphate</keyword>
<dbReference type="AlphaFoldDB" id="A0A7U5YJK7"/>
<dbReference type="Proteomes" id="UP000252003">
    <property type="component" value="Chromosome"/>
</dbReference>
<sequence length="380" mass="43681">MSLSLRDQEKLNEFYNFCKENKYHVIAYPDAADLDVSDLDRFNEFVFNNYGDWAEWSNYILNTFQFEKEVIEWFAKLLRINFEDCWGYVTNGGTEGNMYGCLLGRECFPNGKLYYSKQTHYSVAKIVSMLRIDGRVVQDQENGEIDYDDLIEKIKENNDPHPIIFANIGTTVTAAVDDITIIQKKMSEAGYSREDYYIHSDAALSGMIIPFCDEPQSFDFADGADSVAISGHKVIGTKIPSGVVLAKKENVAMITHEIEYIAAHDKTITGSRNGHTPLMFWKGIKQYSMDEHKERIQRCLHYAQYAVDKFNNYGIKAWRNKNSTTVVFPKPSLDVIKKWYLCTQGPWAHLVICGHHKDTMQIDAVIRDVVADTKNKYAQW</sequence>
<comment type="similarity">
    <text evidence="2 7">Belongs to the group II decarboxylase family.</text>
</comment>
<evidence type="ECO:0000256" key="5">
    <source>
        <dbReference type="ARBA" id="ARBA00023239"/>
    </source>
</evidence>
<protein>
    <submittedName>
        <fullName evidence="8">Histidine decarboxylase</fullName>
    </submittedName>
</protein>
<evidence type="ECO:0000256" key="6">
    <source>
        <dbReference type="PIRSR" id="PIRSR602129-50"/>
    </source>
</evidence>
<dbReference type="InterPro" id="IPR002129">
    <property type="entry name" value="PyrdxlP-dep_de-COase"/>
</dbReference>
<evidence type="ECO:0000313" key="8">
    <source>
        <dbReference type="EMBL" id="AXC74113.1"/>
    </source>
</evidence>
<dbReference type="InterPro" id="IPR051151">
    <property type="entry name" value="Group_II_Decarboxylase"/>
</dbReference>
<evidence type="ECO:0000313" key="9">
    <source>
        <dbReference type="Proteomes" id="UP000252003"/>
    </source>
</evidence>
<evidence type="ECO:0000256" key="7">
    <source>
        <dbReference type="RuleBase" id="RU000382"/>
    </source>
</evidence>
<evidence type="ECO:0000256" key="4">
    <source>
        <dbReference type="ARBA" id="ARBA00022898"/>
    </source>
</evidence>
<dbReference type="GO" id="GO:0030170">
    <property type="term" value="F:pyridoxal phosphate binding"/>
    <property type="evidence" value="ECO:0007669"/>
    <property type="project" value="InterPro"/>
</dbReference>
<comment type="cofactor">
    <cofactor evidence="1 6 7">
        <name>pyridoxal 5'-phosphate</name>
        <dbReference type="ChEBI" id="CHEBI:597326"/>
    </cofactor>
</comment>
<dbReference type="SUPFAM" id="SSF53383">
    <property type="entry name" value="PLP-dependent transferases"/>
    <property type="match status" value="1"/>
</dbReference>
<dbReference type="InterPro" id="IPR015421">
    <property type="entry name" value="PyrdxlP-dep_Trfase_major"/>
</dbReference>
<proteinExistence type="inferred from homology"/>
<dbReference type="PANTHER" id="PTHR46101">
    <property type="match status" value="1"/>
</dbReference>
<dbReference type="Pfam" id="PF00282">
    <property type="entry name" value="Pyridoxal_deC"/>
    <property type="match status" value="1"/>
</dbReference>
<dbReference type="PANTHER" id="PTHR46101:SF2">
    <property type="entry name" value="SERINE DECARBOXYLASE"/>
    <property type="match status" value="1"/>
</dbReference>
<name>A0A7U5YJK7_SALDZ</name>
<dbReference type="GO" id="GO:0019752">
    <property type="term" value="P:carboxylic acid metabolic process"/>
    <property type="evidence" value="ECO:0007669"/>
    <property type="project" value="InterPro"/>
</dbReference>
<evidence type="ECO:0000256" key="3">
    <source>
        <dbReference type="ARBA" id="ARBA00022793"/>
    </source>
</evidence>
<dbReference type="GO" id="GO:0016831">
    <property type="term" value="F:carboxy-lyase activity"/>
    <property type="evidence" value="ECO:0007669"/>
    <property type="project" value="UniProtKB-KW"/>
</dbReference>
<reference evidence="8 9" key="1">
    <citation type="submission" date="2018-06" db="EMBL/GenBank/DDBJ databases">
        <title>Salmonella Enterica genomes from various sources.</title>
        <authorList>
            <person name="Nash J.H.E."/>
            <person name="Robertson J."/>
            <person name="Bessonov K."/>
        </authorList>
    </citation>
    <scope>NUCLEOTIDE SEQUENCE [LARGE SCALE GENOMIC DNA]</scope>
    <source>
        <strain evidence="8 9">SA20121591</strain>
    </source>
</reference>
<dbReference type="EMBL" id="CP029989">
    <property type="protein sequence ID" value="AXC74113.1"/>
    <property type="molecule type" value="Genomic_DNA"/>
</dbReference>
<evidence type="ECO:0000256" key="2">
    <source>
        <dbReference type="ARBA" id="ARBA00009533"/>
    </source>
</evidence>